<dbReference type="GO" id="GO:0008270">
    <property type="term" value="F:zinc ion binding"/>
    <property type="evidence" value="ECO:0007669"/>
    <property type="project" value="UniProtKB-KW"/>
</dbReference>
<feature type="region of interest" description="Disordered" evidence="2">
    <location>
        <begin position="1"/>
        <end position="25"/>
    </location>
</feature>
<sequence length="88" mass="10111">MDGSKRKSENSGSGHHQRKTHKTSQQVDFPCDFDGCRSSFRCQFNLMRHKSSIHGSKRPCPLEGCNYASGRPDKMKEHIKRMHSFVSE</sequence>
<proteinExistence type="predicted"/>
<dbReference type="Gene3D" id="3.30.160.60">
    <property type="entry name" value="Classic Zinc Finger"/>
    <property type="match status" value="1"/>
</dbReference>
<keyword evidence="1" id="KW-0479">Metal-binding</keyword>
<feature type="domain" description="C2H2-type" evidence="3">
    <location>
        <begin position="29"/>
        <end position="59"/>
    </location>
</feature>
<evidence type="ECO:0000313" key="5">
    <source>
        <dbReference type="Proteomes" id="UP000824998"/>
    </source>
</evidence>
<evidence type="ECO:0000259" key="3">
    <source>
        <dbReference type="PROSITE" id="PS50157"/>
    </source>
</evidence>
<dbReference type="PROSITE" id="PS50157">
    <property type="entry name" value="ZINC_FINGER_C2H2_2"/>
    <property type="match status" value="1"/>
</dbReference>
<dbReference type="Proteomes" id="UP000824998">
    <property type="component" value="Unassembled WGS sequence"/>
</dbReference>
<dbReference type="AlphaFoldDB" id="A0A9P7YM28"/>
<keyword evidence="5" id="KW-1185">Reference proteome</keyword>
<organism evidence="4 5">
    <name type="scientific">Amylocarpus encephaloides</name>
    <dbReference type="NCBI Taxonomy" id="45428"/>
    <lineage>
        <taxon>Eukaryota</taxon>
        <taxon>Fungi</taxon>
        <taxon>Dikarya</taxon>
        <taxon>Ascomycota</taxon>
        <taxon>Pezizomycotina</taxon>
        <taxon>Leotiomycetes</taxon>
        <taxon>Helotiales</taxon>
        <taxon>Helotiales incertae sedis</taxon>
        <taxon>Amylocarpus</taxon>
    </lineage>
</organism>
<dbReference type="EMBL" id="MU251415">
    <property type="protein sequence ID" value="KAG9236080.1"/>
    <property type="molecule type" value="Genomic_DNA"/>
</dbReference>
<dbReference type="InterPro" id="IPR013087">
    <property type="entry name" value="Znf_C2H2_type"/>
</dbReference>
<dbReference type="SMART" id="SM00355">
    <property type="entry name" value="ZnF_C2H2"/>
    <property type="match status" value="2"/>
</dbReference>
<evidence type="ECO:0000256" key="2">
    <source>
        <dbReference type="SAM" id="MobiDB-lite"/>
    </source>
</evidence>
<accession>A0A9P7YM28</accession>
<protein>
    <recommendedName>
        <fullName evidence="3">C2H2-type domain-containing protein</fullName>
    </recommendedName>
</protein>
<dbReference type="PROSITE" id="PS00028">
    <property type="entry name" value="ZINC_FINGER_C2H2_1"/>
    <property type="match status" value="1"/>
</dbReference>
<keyword evidence="1" id="KW-0862">Zinc</keyword>
<name>A0A9P7YM28_9HELO</name>
<reference evidence="4" key="1">
    <citation type="journal article" date="2021" name="IMA Fungus">
        <title>Genomic characterization of three marine fungi, including Emericellopsis atlantica sp. nov. with signatures of a generalist lifestyle and marine biomass degradation.</title>
        <authorList>
            <person name="Hagestad O.C."/>
            <person name="Hou L."/>
            <person name="Andersen J.H."/>
            <person name="Hansen E.H."/>
            <person name="Altermark B."/>
            <person name="Li C."/>
            <person name="Kuhnert E."/>
            <person name="Cox R.J."/>
            <person name="Crous P.W."/>
            <person name="Spatafora J.W."/>
            <person name="Lail K."/>
            <person name="Amirebrahimi M."/>
            <person name="Lipzen A."/>
            <person name="Pangilinan J."/>
            <person name="Andreopoulos W."/>
            <person name="Hayes R.D."/>
            <person name="Ng V."/>
            <person name="Grigoriev I.V."/>
            <person name="Jackson S.A."/>
            <person name="Sutton T.D.S."/>
            <person name="Dobson A.D.W."/>
            <person name="Rama T."/>
        </authorList>
    </citation>
    <scope>NUCLEOTIDE SEQUENCE</scope>
    <source>
        <strain evidence="4">TRa018bII</strain>
    </source>
</reference>
<evidence type="ECO:0000313" key="4">
    <source>
        <dbReference type="EMBL" id="KAG9236080.1"/>
    </source>
</evidence>
<evidence type="ECO:0000256" key="1">
    <source>
        <dbReference type="PROSITE-ProRule" id="PRU00042"/>
    </source>
</evidence>
<comment type="caution">
    <text evidence="4">The sequence shown here is derived from an EMBL/GenBank/DDBJ whole genome shotgun (WGS) entry which is preliminary data.</text>
</comment>
<dbReference type="OrthoDB" id="3488808at2759"/>
<gene>
    <name evidence="4" type="ORF">BJ875DRAFT_457371</name>
</gene>
<keyword evidence="1" id="KW-0863">Zinc-finger</keyword>